<dbReference type="OrthoDB" id="69313at2"/>
<dbReference type="AlphaFoldDB" id="A0A1H9A0R3"/>
<dbReference type="Proteomes" id="UP000199233">
    <property type="component" value="Unassembled WGS sequence"/>
</dbReference>
<evidence type="ECO:0000313" key="1">
    <source>
        <dbReference type="EMBL" id="SEP70195.1"/>
    </source>
</evidence>
<organism evidence="1 2">
    <name type="scientific">Solimonas aquatica</name>
    <dbReference type="NCBI Taxonomy" id="489703"/>
    <lineage>
        <taxon>Bacteria</taxon>
        <taxon>Pseudomonadati</taxon>
        <taxon>Pseudomonadota</taxon>
        <taxon>Gammaproteobacteria</taxon>
        <taxon>Nevskiales</taxon>
        <taxon>Nevskiaceae</taxon>
        <taxon>Solimonas</taxon>
    </lineage>
</organism>
<dbReference type="InterPro" id="IPR027417">
    <property type="entry name" value="P-loop_NTPase"/>
</dbReference>
<sequence>MSTIHFIGGEKGGVGKSLVARLAAQYLIDHQRPFLGFDSDRSHGALLRFYPGHASPVVIDRYDQLDKVVEAAIDQTDRTVLVDLAAQTHQALVQWMEESGMLELAREFGITVRYWHVMDAGKDSVDLLQKLFDRFESQLDYVLVLNQLRGDDFGLFELSGLRERAWRLGAKLVNLPRLHEQAMSKIDAHSASFWAAAHGGERAFSGLGLLERQRVKLWLNKAYAGLATPLA</sequence>
<dbReference type="STRING" id="489703.SAMN04488038_101231"/>
<protein>
    <recommendedName>
        <fullName evidence="3">Mobilization protein</fullName>
    </recommendedName>
</protein>
<dbReference type="EMBL" id="FOFS01000001">
    <property type="protein sequence ID" value="SEP70195.1"/>
    <property type="molecule type" value="Genomic_DNA"/>
</dbReference>
<evidence type="ECO:0000313" key="2">
    <source>
        <dbReference type="Proteomes" id="UP000199233"/>
    </source>
</evidence>
<dbReference type="SUPFAM" id="SSF52540">
    <property type="entry name" value="P-loop containing nucleoside triphosphate hydrolases"/>
    <property type="match status" value="1"/>
</dbReference>
<keyword evidence="2" id="KW-1185">Reference proteome</keyword>
<name>A0A1H9A0R3_9GAMM</name>
<gene>
    <name evidence="1" type="ORF">SAMN04488038_101231</name>
</gene>
<accession>A0A1H9A0R3</accession>
<evidence type="ECO:0008006" key="3">
    <source>
        <dbReference type="Google" id="ProtNLM"/>
    </source>
</evidence>
<dbReference type="Gene3D" id="3.40.50.300">
    <property type="entry name" value="P-loop containing nucleotide triphosphate hydrolases"/>
    <property type="match status" value="1"/>
</dbReference>
<reference evidence="1 2" key="1">
    <citation type="submission" date="2016-10" db="EMBL/GenBank/DDBJ databases">
        <authorList>
            <person name="de Groot N.N."/>
        </authorList>
    </citation>
    <scope>NUCLEOTIDE SEQUENCE [LARGE SCALE GENOMIC DNA]</scope>
    <source>
        <strain evidence="1 2">DSM 25927</strain>
    </source>
</reference>
<proteinExistence type="predicted"/>
<dbReference type="RefSeq" id="WP_093280875.1">
    <property type="nucleotide sequence ID" value="NZ_FOFS01000001.1"/>
</dbReference>